<dbReference type="AlphaFoldDB" id="A0A382PQ28"/>
<protein>
    <submittedName>
        <fullName evidence="1">Uncharacterized protein</fullName>
    </submittedName>
</protein>
<name>A0A382PQ28_9ZZZZ</name>
<organism evidence="1">
    <name type="scientific">marine metagenome</name>
    <dbReference type="NCBI Taxonomy" id="408172"/>
    <lineage>
        <taxon>unclassified sequences</taxon>
        <taxon>metagenomes</taxon>
        <taxon>ecological metagenomes</taxon>
    </lineage>
</organism>
<dbReference type="EMBL" id="UINC01108577">
    <property type="protein sequence ID" value="SVC74785.1"/>
    <property type="molecule type" value="Genomic_DNA"/>
</dbReference>
<gene>
    <name evidence="1" type="ORF">METZ01_LOCUS327639</name>
</gene>
<proteinExistence type="predicted"/>
<sequence length="34" mass="3671">MKRYTIGLITGILLTASAVMFMGSVQNNQNGEVI</sequence>
<evidence type="ECO:0000313" key="1">
    <source>
        <dbReference type="EMBL" id="SVC74785.1"/>
    </source>
</evidence>
<reference evidence="1" key="1">
    <citation type="submission" date="2018-05" db="EMBL/GenBank/DDBJ databases">
        <authorList>
            <person name="Lanie J.A."/>
            <person name="Ng W.-L."/>
            <person name="Kazmierczak K.M."/>
            <person name="Andrzejewski T.M."/>
            <person name="Davidsen T.M."/>
            <person name="Wayne K.J."/>
            <person name="Tettelin H."/>
            <person name="Glass J.I."/>
            <person name="Rusch D."/>
            <person name="Podicherti R."/>
            <person name="Tsui H.-C.T."/>
            <person name="Winkler M.E."/>
        </authorList>
    </citation>
    <scope>NUCLEOTIDE SEQUENCE</scope>
</reference>
<accession>A0A382PQ28</accession>